<dbReference type="EC" id="2.7.7.19" evidence="5"/>
<comment type="cofactor">
    <cofactor evidence="2">
        <name>Mg(2+)</name>
        <dbReference type="ChEBI" id="CHEBI:18420"/>
    </cofactor>
</comment>
<dbReference type="InterPro" id="IPR002058">
    <property type="entry name" value="PAP_assoc"/>
</dbReference>
<dbReference type="PANTHER" id="PTHR12271:SF40">
    <property type="entry name" value="POLY(A) RNA POLYMERASE GLD2"/>
    <property type="match status" value="1"/>
</dbReference>
<dbReference type="OrthoDB" id="407432at2759"/>
<dbReference type="Gene3D" id="3.30.460.10">
    <property type="entry name" value="Beta Polymerase, domain 2"/>
    <property type="match status" value="1"/>
</dbReference>
<name>A0A6A6UPK0_9PEZI</name>
<sequence length="477" mass="53490">RPNTNNYAATVATQAKFLDEIARQKVPQTSMNPEEVAMREEFRVKLEALGQKAFRDAYPESKSTLRFIPYGSILSGFAVTGSDMDIICSWDGPRPDLPPEEIPRMLEKVFLAEKIGARALTKTRVPILKICEEPPLELLTALTEEHEKWQNEVDAGDVSATTPTSPVEAGTEVKTPTEDQSKSGLNESKKADSESAHPSSNENKDKQEGQKSTFWRREKPSGPLDFPKTGAGYQCDISFRSILGMYNTQLLRCYNACDPRVHDMVIFIKAWAKQRKINNSYSGTLCSYGWVLLVLHYLMNVATPPVVPNLHHFGANDREFLVDGFNVSFADNETEIRRLAIQRKITRNTESTGSLLRGFFHYYAHQGSRVARGGFKWKDEVVAIKNVSGIVSKASKNWTGASNTMVNNVEVRQRYLLAIECPIEDNHNVARTVHHHGVVAIRDELRRAWSIIESVGQGRMPQVSLFDEVLAPEIVAP</sequence>
<evidence type="ECO:0000313" key="13">
    <source>
        <dbReference type="EMBL" id="KAF2673373.1"/>
    </source>
</evidence>
<accession>A0A6A6UPK0</accession>
<dbReference type="GO" id="GO:0005737">
    <property type="term" value="C:cytoplasm"/>
    <property type="evidence" value="ECO:0007669"/>
    <property type="project" value="UniProtKB-SubCell"/>
</dbReference>
<dbReference type="GO" id="GO:0046872">
    <property type="term" value="F:metal ion binding"/>
    <property type="evidence" value="ECO:0007669"/>
    <property type="project" value="UniProtKB-KW"/>
</dbReference>
<keyword evidence="9" id="KW-0460">Magnesium</keyword>
<organism evidence="13 14">
    <name type="scientific">Microthyrium microscopicum</name>
    <dbReference type="NCBI Taxonomy" id="703497"/>
    <lineage>
        <taxon>Eukaryota</taxon>
        <taxon>Fungi</taxon>
        <taxon>Dikarya</taxon>
        <taxon>Ascomycota</taxon>
        <taxon>Pezizomycotina</taxon>
        <taxon>Dothideomycetes</taxon>
        <taxon>Dothideomycetes incertae sedis</taxon>
        <taxon>Microthyriales</taxon>
        <taxon>Microthyriaceae</taxon>
        <taxon>Microthyrium</taxon>
    </lineage>
</organism>
<dbReference type="InterPro" id="IPR043519">
    <property type="entry name" value="NT_sf"/>
</dbReference>
<evidence type="ECO:0000259" key="11">
    <source>
        <dbReference type="Pfam" id="PF03828"/>
    </source>
</evidence>
<dbReference type="PANTHER" id="PTHR12271">
    <property type="entry name" value="POLY A POLYMERASE CID PAP -RELATED"/>
    <property type="match status" value="1"/>
</dbReference>
<evidence type="ECO:0000259" key="12">
    <source>
        <dbReference type="Pfam" id="PF22600"/>
    </source>
</evidence>
<dbReference type="Pfam" id="PF03828">
    <property type="entry name" value="PAP_assoc"/>
    <property type="match status" value="1"/>
</dbReference>
<dbReference type="InterPro" id="IPR054708">
    <property type="entry name" value="MTPAP-like_central"/>
</dbReference>
<comment type="similarity">
    <text evidence="4">Belongs to the DNA polymerase type-B-like family.</text>
</comment>
<feature type="region of interest" description="Disordered" evidence="10">
    <location>
        <begin position="152"/>
        <end position="225"/>
    </location>
</feature>
<comment type="subcellular location">
    <subcellularLocation>
        <location evidence="3">Cytoplasm</location>
    </subcellularLocation>
</comment>
<gene>
    <name evidence="13" type="ORF">BT63DRAFT_360577</name>
</gene>
<feature type="domain" description="PAP-associated" evidence="11">
    <location>
        <begin position="353"/>
        <end position="427"/>
    </location>
</feature>
<feature type="compositionally biased region" description="Basic and acidic residues" evidence="10">
    <location>
        <begin position="175"/>
        <end position="195"/>
    </location>
</feature>
<dbReference type="Proteomes" id="UP000799302">
    <property type="component" value="Unassembled WGS sequence"/>
</dbReference>
<dbReference type="AlphaFoldDB" id="A0A6A6UPK0"/>
<dbReference type="Pfam" id="PF22600">
    <property type="entry name" value="MTPAP-like_central"/>
    <property type="match status" value="1"/>
</dbReference>
<dbReference type="GO" id="GO:1990817">
    <property type="term" value="F:poly(A) RNA polymerase activity"/>
    <property type="evidence" value="ECO:0007669"/>
    <property type="project" value="UniProtKB-EC"/>
</dbReference>
<feature type="compositionally biased region" description="Basic and acidic residues" evidence="10">
    <location>
        <begin position="202"/>
        <end position="220"/>
    </location>
</feature>
<evidence type="ECO:0000256" key="10">
    <source>
        <dbReference type="SAM" id="MobiDB-lite"/>
    </source>
</evidence>
<dbReference type="GO" id="GO:0010605">
    <property type="term" value="P:negative regulation of macromolecule metabolic process"/>
    <property type="evidence" value="ECO:0007669"/>
    <property type="project" value="UniProtKB-ARBA"/>
</dbReference>
<evidence type="ECO:0000256" key="4">
    <source>
        <dbReference type="ARBA" id="ARBA00008593"/>
    </source>
</evidence>
<evidence type="ECO:0000256" key="9">
    <source>
        <dbReference type="ARBA" id="ARBA00022842"/>
    </source>
</evidence>
<feature type="non-terminal residue" evidence="13">
    <location>
        <position position="1"/>
    </location>
</feature>
<evidence type="ECO:0000313" key="14">
    <source>
        <dbReference type="Proteomes" id="UP000799302"/>
    </source>
</evidence>
<keyword evidence="8" id="KW-0479">Metal-binding</keyword>
<evidence type="ECO:0000256" key="2">
    <source>
        <dbReference type="ARBA" id="ARBA00001946"/>
    </source>
</evidence>
<evidence type="ECO:0000256" key="6">
    <source>
        <dbReference type="ARBA" id="ARBA00022490"/>
    </source>
</evidence>
<proteinExistence type="inferred from homology"/>
<dbReference type="Gene3D" id="1.10.1410.10">
    <property type="match status" value="1"/>
</dbReference>
<evidence type="ECO:0000256" key="5">
    <source>
        <dbReference type="ARBA" id="ARBA00012388"/>
    </source>
</evidence>
<reference evidence="13" key="1">
    <citation type="journal article" date="2020" name="Stud. Mycol.">
        <title>101 Dothideomycetes genomes: a test case for predicting lifestyles and emergence of pathogens.</title>
        <authorList>
            <person name="Haridas S."/>
            <person name="Albert R."/>
            <person name="Binder M."/>
            <person name="Bloem J."/>
            <person name="Labutti K."/>
            <person name="Salamov A."/>
            <person name="Andreopoulos B."/>
            <person name="Baker S."/>
            <person name="Barry K."/>
            <person name="Bills G."/>
            <person name="Bluhm B."/>
            <person name="Cannon C."/>
            <person name="Castanera R."/>
            <person name="Culley D."/>
            <person name="Daum C."/>
            <person name="Ezra D."/>
            <person name="Gonzalez J."/>
            <person name="Henrissat B."/>
            <person name="Kuo A."/>
            <person name="Liang C."/>
            <person name="Lipzen A."/>
            <person name="Lutzoni F."/>
            <person name="Magnuson J."/>
            <person name="Mondo S."/>
            <person name="Nolan M."/>
            <person name="Ohm R."/>
            <person name="Pangilinan J."/>
            <person name="Park H.-J."/>
            <person name="Ramirez L."/>
            <person name="Alfaro M."/>
            <person name="Sun H."/>
            <person name="Tritt A."/>
            <person name="Yoshinaga Y."/>
            <person name="Zwiers L.-H."/>
            <person name="Turgeon B."/>
            <person name="Goodwin S."/>
            <person name="Spatafora J."/>
            <person name="Crous P."/>
            <person name="Grigoriev I."/>
        </authorList>
    </citation>
    <scope>NUCLEOTIDE SEQUENCE</scope>
    <source>
        <strain evidence="13">CBS 115976</strain>
    </source>
</reference>
<evidence type="ECO:0000256" key="8">
    <source>
        <dbReference type="ARBA" id="ARBA00022723"/>
    </source>
</evidence>
<evidence type="ECO:0000256" key="7">
    <source>
        <dbReference type="ARBA" id="ARBA00022679"/>
    </source>
</evidence>
<evidence type="ECO:0000256" key="3">
    <source>
        <dbReference type="ARBA" id="ARBA00004496"/>
    </source>
</evidence>
<keyword evidence="6" id="KW-0963">Cytoplasm</keyword>
<dbReference type="GO" id="GO:0050265">
    <property type="term" value="F:RNA uridylyltransferase activity"/>
    <property type="evidence" value="ECO:0007669"/>
    <property type="project" value="TreeGrafter"/>
</dbReference>
<keyword evidence="7" id="KW-0808">Transferase</keyword>
<dbReference type="GO" id="GO:0031123">
    <property type="term" value="P:RNA 3'-end processing"/>
    <property type="evidence" value="ECO:0007669"/>
    <property type="project" value="TreeGrafter"/>
</dbReference>
<feature type="domain" description="Poly(A) RNA polymerase mitochondrial-like central palm" evidence="12">
    <location>
        <begin position="24"/>
        <end position="133"/>
    </location>
</feature>
<dbReference type="SUPFAM" id="SSF81301">
    <property type="entry name" value="Nucleotidyltransferase"/>
    <property type="match status" value="1"/>
</dbReference>
<evidence type="ECO:0000256" key="1">
    <source>
        <dbReference type="ARBA" id="ARBA00001936"/>
    </source>
</evidence>
<dbReference type="EMBL" id="MU004231">
    <property type="protein sequence ID" value="KAF2673373.1"/>
    <property type="molecule type" value="Genomic_DNA"/>
</dbReference>
<comment type="cofactor">
    <cofactor evidence="1">
        <name>Mn(2+)</name>
        <dbReference type="ChEBI" id="CHEBI:29035"/>
    </cofactor>
</comment>
<keyword evidence="14" id="KW-1185">Reference proteome</keyword>
<feature type="non-terminal residue" evidence="13">
    <location>
        <position position="477"/>
    </location>
</feature>
<protein>
    <recommendedName>
        <fullName evidence="5">polynucleotide adenylyltransferase</fullName>
        <ecNumber evidence="5">2.7.7.19</ecNumber>
    </recommendedName>
</protein>
<dbReference type="SUPFAM" id="SSF81631">
    <property type="entry name" value="PAP/OAS1 substrate-binding domain"/>
    <property type="match status" value="1"/>
</dbReference>